<sequence length="292" mass="30601">MDTGRTPMFFALVALAFCLASAQTDKPATYVDHSNGVEVSIPGTTIPKDDILPTPRNQEAAPGGVIYKNGGNVFLQNEAGSIYTRPDGRKVLVGAGGQTIVTGADDSDEDTSAEGNYNGGGGGIFINGQQVGGGGGGSSFISGGGSSLFINQAGEGAYQTYNNNQIRIINGGLQLTSGGQVYTFPAKGADVNSKETVEINGQNAVVEYQNGNIIVELADGTVLAKADGGLFSGNRQSYDNRKQIQADAALEAARAQEYAASLQKNLHEQLSNQMRNLQEELQRTLGNIRIFN</sequence>
<gene>
    <name evidence="3" type="primary">Dgri\GH21071</name>
    <name evidence="3" type="ORF">Dgri_GH21071</name>
</gene>
<keyword evidence="1" id="KW-0175">Coiled coil</keyword>
<dbReference type="HOGENOM" id="CLU_084315_0_0_1"/>
<dbReference type="eggNOG" id="ENOG502T945">
    <property type="taxonomic scope" value="Eukaryota"/>
</dbReference>
<protein>
    <submittedName>
        <fullName evidence="3">GH21071</fullName>
    </submittedName>
</protein>
<keyword evidence="4" id="KW-1185">Reference proteome</keyword>
<reference evidence="3 4" key="1">
    <citation type="journal article" date="2007" name="Nature">
        <title>Evolution of genes and genomes on the Drosophila phylogeny.</title>
        <authorList>
            <consortium name="Drosophila 12 Genomes Consortium"/>
            <person name="Clark A.G."/>
            <person name="Eisen M.B."/>
            <person name="Smith D.R."/>
            <person name="Bergman C.M."/>
            <person name="Oliver B."/>
            <person name="Markow T.A."/>
            <person name="Kaufman T.C."/>
            <person name="Kellis M."/>
            <person name="Gelbart W."/>
            <person name="Iyer V.N."/>
            <person name="Pollard D.A."/>
            <person name="Sackton T.B."/>
            <person name="Larracuente A.M."/>
            <person name="Singh N.D."/>
            <person name="Abad J.P."/>
            <person name="Abt D.N."/>
            <person name="Adryan B."/>
            <person name="Aguade M."/>
            <person name="Akashi H."/>
            <person name="Anderson W.W."/>
            <person name="Aquadro C.F."/>
            <person name="Ardell D.H."/>
            <person name="Arguello R."/>
            <person name="Artieri C.G."/>
            <person name="Barbash D.A."/>
            <person name="Barker D."/>
            <person name="Barsanti P."/>
            <person name="Batterham P."/>
            <person name="Batzoglou S."/>
            <person name="Begun D."/>
            <person name="Bhutkar A."/>
            <person name="Blanco E."/>
            <person name="Bosak S.A."/>
            <person name="Bradley R.K."/>
            <person name="Brand A.D."/>
            <person name="Brent M.R."/>
            <person name="Brooks A.N."/>
            <person name="Brown R.H."/>
            <person name="Butlin R.K."/>
            <person name="Caggese C."/>
            <person name="Calvi B.R."/>
            <person name="Bernardo de Carvalho A."/>
            <person name="Caspi A."/>
            <person name="Castrezana S."/>
            <person name="Celniker S.E."/>
            <person name="Chang J.L."/>
            <person name="Chapple C."/>
            <person name="Chatterji S."/>
            <person name="Chinwalla A."/>
            <person name="Civetta A."/>
            <person name="Clifton S.W."/>
            <person name="Comeron J.M."/>
            <person name="Costello J.C."/>
            <person name="Coyne J.A."/>
            <person name="Daub J."/>
            <person name="David R.G."/>
            <person name="Delcher A.L."/>
            <person name="Delehaunty K."/>
            <person name="Do C.B."/>
            <person name="Ebling H."/>
            <person name="Edwards K."/>
            <person name="Eickbush T."/>
            <person name="Evans J.D."/>
            <person name="Filipski A."/>
            <person name="Findeiss S."/>
            <person name="Freyhult E."/>
            <person name="Fulton L."/>
            <person name="Fulton R."/>
            <person name="Garcia A.C."/>
            <person name="Gardiner A."/>
            <person name="Garfield D.A."/>
            <person name="Garvin B.E."/>
            <person name="Gibson G."/>
            <person name="Gilbert D."/>
            <person name="Gnerre S."/>
            <person name="Godfrey J."/>
            <person name="Good R."/>
            <person name="Gotea V."/>
            <person name="Gravely B."/>
            <person name="Greenberg A.J."/>
            <person name="Griffiths-Jones S."/>
            <person name="Gross S."/>
            <person name="Guigo R."/>
            <person name="Gustafson E.A."/>
            <person name="Haerty W."/>
            <person name="Hahn M.W."/>
            <person name="Halligan D.L."/>
            <person name="Halpern A.L."/>
            <person name="Halter G.M."/>
            <person name="Han M.V."/>
            <person name="Heger A."/>
            <person name="Hillier L."/>
            <person name="Hinrichs A.S."/>
            <person name="Holmes I."/>
            <person name="Hoskins R.A."/>
            <person name="Hubisz M.J."/>
            <person name="Hultmark D."/>
            <person name="Huntley M.A."/>
            <person name="Jaffe D.B."/>
            <person name="Jagadeeshan S."/>
            <person name="Jeck W.R."/>
            <person name="Johnson J."/>
            <person name="Jones C.D."/>
            <person name="Jordan W.C."/>
            <person name="Karpen G.H."/>
            <person name="Kataoka E."/>
            <person name="Keightley P.D."/>
            <person name="Kheradpour P."/>
            <person name="Kirkness E.F."/>
            <person name="Koerich L.B."/>
            <person name="Kristiansen K."/>
            <person name="Kudrna D."/>
            <person name="Kulathinal R.J."/>
            <person name="Kumar S."/>
            <person name="Kwok R."/>
            <person name="Lander E."/>
            <person name="Langley C.H."/>
            <person name="Lapoint R."/>
            <person name="Lazzaro B.P."/>
            <person name="Lee S.J."/>
            <person name="Levesque L."/>
            <person name="Li R."/>
            <person name="Lin C.F."/>
            <person name="Lin M.F."/>
            <person name="Lindblad-Toh K."/>
            <person name="Llopart A."/>
            <person name="Long M."/>
            <person name="Low L."/>
            <person name="Lozovsky E."/>
            <person name="Lu J."/>
            <person name="Luo M."/>
            <person name="Machado C.A."/>
            <person name="Makalowski W."/>
            <person name="Marzo M."/>
            <person name="Matsuda M."/>
            <person name="Matzkin L."/>
            <person name="McAllister B."/>
            <person name="McBride C.S."/>
            <person name="McKernan B."/>
            <person name="McKernan K."/>
            <person name="Mendez-Lago M."/>
            <person name="Minx P."/>
            <person name="Mollenhauer M.U."/>
            <person name="Montooth K."/>
            <person name="Mount S.M."/>
            <person name="Mu X."/>
            <person name="Myers E."/>
            <person name="Negre B."/>
            <person name="Newfeld S."/>
            <person name="Nielsen R."/>
            <person name="Noor M.A."/>
            <person name="O'Grady P."/>
            <person name="Pachter L."/>
            <person name="Papaceit M."/>
            <person name="Parisi M.J."/>
            <person name="Parisi M."/>
            <person name="Parts L."/>
            <person name="Pedersen J.S."/>
            <person name="Pesole G."/>
            <person name="Phillippy A.M."/>
            <person name="Ponting C.P."/>
            <person name="Pop M."/>
            <person name="Porcelli D."/>
            <person name="Powell J.R."/>
            <person name="Prohaska S."/>
            <person name="Pruitt K."/>
            <person name="Puig M."/>
            <person name="Quesneville H."/>
            <person name="Ram K.R."/>
            <person name="Rand D."/>
            <person name="Rasmussen M.D."/>
            <person name="Reed L.K."/>
            <person name="Reenan R."/>
            <person name="Reily A."/>
            <person name="Remington K.A."/>
            <person name="Rieger T.T."/>
            <person name="Ritchie M.G."/>
            <person name="Robin C."/>
            <person name="Rogers Y.H."/>
            <person name="Rohde C."/>
            <person name="Rozas J."/>
            <person name="Rubenfield M.J."/>
            <person name="Ruiz A."/>
            <person name="Russo S."/>
            <person name="Salzberg S.L."/>
            <person name="Sanchez-Gracia A."/>
            <person name="Saranga D.J."/>
            <person name="Sato H."/>
            <person name="Schaeffer S.W."/>
            <person name="Schatz M.C."/>
            <person name="Schlenke T."/>
            <person name="Schwartz R."/>
            <person name="Segarra C."/>
            <person name="Singh R.S."/>
            <person name="Sirot L."/>
            <person name="Sirota M."/>
            <person name="Sisneros N.B."/>
            <person name="Smith C.D."/>
            <person name="Smith T.F."/>
            <person name="Spieth J."/>
            <person name="Stage D.E."/>
            <person name="Stark A."/>
            <person name="Stephan W."/>
            <person name="Strausberg R.L."/>
            <person name="Strempel S."/>
            <person name="Sturgill D."/>
            <person name="Sutton G."/>
            <person name="Sutton G.G."/>
            <person name="Tao W."/>
            <person name="Teichmann S."/>
            <person name="Tobari Y.N."/>
            <person name="Tomimura Y."/>
            <person name="Tsolas J.M."/>
            <person name="Valente V.L."/>
            <person name="Venter E."/>
            <person name="Venter J.C."/>
            <person name="Vicario S."/>
            <person name="Vieira F.G."/>
            <person name="Vilella A.J."/>
            <person name="Villasante A."/>
            <person name="Walenz B."/>
            <person name="Wang J."/>
            <person name="Wasserman M."/>
            <person name="Watts T."/>
            <person name="Wilson D."/>
            <person name="Wilson R.K."/>
            <person name="Wing R.A."/>
            <person name="Wolfner M.F."/>
            <person name="Wong A."/>
            <person name="Wong G.K."/>
            <person name="Wu C.I."/>
            <person name="Wu G."/>
            <person name="Yamamoto D."/>
            <person name="Yang H.P."/>
            <person name="Yang S.P."/>
            <person name="Yorke J.A."/>
            <person name="Yoshida K."/>
            <person name="Zdobnov E."/>
            <person name="Zhang P."/>
            <person name="Zhang Y."/>
            <person name="Zimin A.V."/>
            <person name="Baldwin J."/>
            <person name="Abdouelleil A."/>
            <person name="Abdulkadir J."/>
            <person name="Abebe A."/>
            <person name="Abera B."/>
            <person name="Abreu J."/>
            <person name="Acer S.C."/>
            <person name="Aftuck L."/>
            <person name="Alexander A."/>
            <person name="An P."/>
            <person name="Anderson E."/>
            <person name="Anderson S."/>
            <person name="Arachi H."/>
            <person name="Azer M."/>
            <person name="Bachantsang P."/>
            <person name="Barry A."/>
            <person name="Bayul T."/>
            <person name="Berlin A."/>
            <person name="Bessette D."/>
            <person name="Bloom T."/>
            <person name="Blye J."/>
            <person name="Boguslavskiy L."/>
            <person name="Bonnet C."/>
            <person name="Boukhgalter B."/>
            <person name="Bourzgui I."/>
            <person name="Brown A."/>
            <person name="Cahill P."/>
            <person name="Channer S."/>
            <person name="Cheshatsang Y."/>
            <person name="Chuda L."/>
            <person name="Citroen M."/>
            <person name="Collymore A."/>
            <person name="Cooke P."/>
            <person name="Costello M."/>
            <person name="D'Aco K."/>
            <person name="Daza R."/>
            <person name="De Haan G."/>
            <person name="DeGray S."/>
            <person name="DeMaso C."/>
            <person name="Dhargay N."/>
            <person name="Dooley K."/>
            <person name="Dooley E."/>
            <person name="Doricent M."/>
            <person name="Dorje P."/>
            <person name="Dorjee K."/>
            <person name="Dupes A."/>
            <person name="Elong R."/>
            <person name="Falk J."/>
            <person name="Farina A."/>
            <person name="Faro S."/>
            <person name="Ferguson D."/>
            <person name="Fisher S."/>
            <person name="Foley C.D."/>
            <person name="Franke A."/>
            <person name="Friedrich D."/>
            <person name="Gadbois L."/>
            <person name="Gearin G."/>
            <person name="Gearin C.R."/>
            <person name="Giannoukos G."/>
            <person name="Goode T."/>
            <person name="Graham J."/>
            <person name="Grandbois E."/>
            <person name="Grewal S."/>
            <person name="Gyaltsen K."/>
            <person name="Hafez N."/>
            <person name="Hagos B."/>
            <person name="Hall J."/>
            <person name="Henson C."/>
            <person name="Hollinger A."/>
            <person name="Honan T."/>
            <person name="Huard M.D."/>
            <person name="Hughes L."/>
            <person name="Hurhula B."/>
            <person name="Husby M.E."/>
            <person name="Kamat A."/>
            <person name="Kanga B."/>
            <person name="Kashin S."/>
            <person name="Khazanovich D."/>
            <person name="Kisner P."/>
            <person name="Lance K."/>
            <person name="Lara M."/>
            <person name="Lee W."/>
            <person name="Lennon N."/>
            <person name="Letendre F."/>
            <person name="LeVine R."/>
            <person name="Lipovsky A."/>
            <person name="Liu X."/>
            <person name="Liu J."/>
            <person name="Liu S."/>
            <person name="Lokyitsang T."/>
            <person name="Lokyitsang Y."/>
            <person name="Lubonja R."/>
            <person name="Lui A."/>
            <person name="MacDonald P."/>
            <person name="Magnisalis V."/>
            <person name="Maru K."/>
            <person name="Matthews C."/>
            <person name="McCusker W."/>
            <person name="McDonough S."/>
            <person name="Mehta T."/>
            <person name="Meldrim J."/>
            <person name="Meneus L."/>
            <person name="Mihai O."/>
            <person name="Mihalev A."/>
            <person name="Mihova T."/>
            <person name="Mittelman R."/>
            <person name="Mlenga V."/>
            <person name="Montmayeur A."/>
            <person name="Mulrain L."/>
            <person name="Navidi A."/>
            <person name="Naylor J."/>
            <person name="Negash T."/>
            <person name="Nguyen T."/>
            <person name="Nguyen N."/>
            <person name="Nicol R."/>
            <person name="Norbu C."/>
            <person name="Norbu N."/>
            <person name="Novod N."/>
            <person name="O'Neill B."/>
            <person name="Osman S."/>
            <person name="Markiewicz E."/>
            <person name="Oyono O.L."/>
            <person name="Patti C."/>
            <person name="Phunkhang P."/>
            <person name="Pierre F."/>
            <person name="Priest M."/>
            <person name="Raghuraman S."/>
            <person name="Rege F."/>
            <person name="Reyes R."/>
            <person name="Rise C."/>
            <person name="Rogov P."/>
            <person name="Ross K."/>
            <person name="Ryan E."/>
            <person name="Settipalli S."/>
            <person name="Shea T."/>
            <person name="Sherpa N."/>
            <person name="Shi L."/>
            <person name="Shih D."/>
            <person name="Sparrow T."/>
            <person name="Spaulding J."/>
            <person name="Stalker J."/>
            <person name="Stange-Thomann N."/>
            <person name="Stavropoulos S."/>
            <person name="Stone C."/>
            <person name="Strader C."/>
            <person name="Tesfaye S."/>
            <person name="Thomson T."/>
            <person name="Thoulutsang Y."/>
            <person name="Thoulutsang D."/>
            <person name="Topham K."/>
            <person name="Topping I."/>
            <person name="Tsamla T."/>
            <person name="Vassiliev H."/>
            <person name="Vo A."/>
            <person name="Wangchuk T."/>
            <person name="Wangdi T."/>
            <person name="Weiand M."/>
            <person name="Wilkinson J."/>
            <person name="Wilson A."/>
            <person name="Yadav S."/>
            <person name="Young G."/>
            <person name="Yu Q."/>
            <person name="Zembek L."/>
            <person name="Zhong D."/>
            <person name="Zimmer A."/>
            <person name="Zwirko Z."/>
            <person name="Jaffe D.B."/>
            <person name="Alvarez P."/>
            <person name="Brockman W."/>
            <person name="Butler J."/>
            <person name="Chin C."/>
            <person name="Gnerre S."/>
            <person name="Grabherr M."/>
            <person name="Kleber M."/>
            <person name="Mauceli E."/>
            <person name="MacCallum I."/>
        </authorList>
    </citation>
    <scope>NUCLEOTIDE SEQUENCE [LARGE SCALE GENOMIC DNA]</scope>
    <source>
        <strain evidence="4">Tucson 15287-2541.00</strain>
    </source>
</reference>
<dbReference type="PhylomeDB" id="B4J5K5"/>
<feature type="coiled-coil region" evidence="1">
    <location>
        <begin position="260"/>
        <end position="287"/>
    </location>
</feature>
<feature type="chain" id="PRO_5002808156" evidence="2">
    <location>
        <begin position="23"/>
        <end position="292"/>
    </location>
</feature>
<dbReference type="EMBL" id="CH916367">
    <property type="protein sequence ID" value="EDW00768.1"/>
    <property type="molecule type" value="Genomic_DNA"/>
</dbReference>
<feature type="signal peptide" evidence="2">
    <location>
        <begin position="1"/>
        <end position="22"/>
    </location>
</feature>
<dbReference type="FunCoup" id="B4J5K5">
    <property type="interactions" value="44"/>
</dbReference>
<dbReference type="OrthoDB" id="7861545at2759"/>
<organism evidence="4">
    <name type="scientific">Drosophila grimshawi</name>
    <name type="common">Hawaiian fruit fly</name>
    <name type="synonym">Idiomyia grimshawi</name>
    <dbReference type="NCBI Taxonomy" id="7222"/>
    <lineage>
        <taxon>Eukaryota</taxon>
        <taxon>Metazoa</taxon>
        <taxon>Ecdysozoa</taxon>
        <taxon>Arthropoda</taxon>
        <taxon>Hexapoda</taxon>
        <taxon>Insecta</taxon>
        <taxon>Pterygota</taxon>
        <taxon>Neoptera</taxon>
        <taxon>Endopterygota</taxon>
        <taxon>Diptera</taxon>
        <taxon>Brachycera</taxon>
        <taxon>Muscomorpha</taxon>
        <taxon>Ephydroidea</taxon>
        <taxon>Drosophilidae</taxon>
        <taxon>Drosophila</taxon>
        <taxon>Hawaiian Drosophila</taxon>
    </lineage>
</organism>
<dbReference type="InParanoid" id="B4J5K5"/>
<dbReference type="OMA" id="VYTFQPK"/>
<keyword evidence="2" id="KW-0732">Signal</keyword>
<name>B4J5K5_DROGR</name>
<dbReference type="KEGG" id="dgr:6560117"/>
<proteinExistence type="predicted"/>
<evidence type="ECO:0000256" key="1">
    <source>
        <dbReference type="SAM" id="Coils"/>
    </source>
</evidence>
<evidence type="ECO:0000313" key="4">
    <source>
        <dbReference type="Proteomes" id="UP000001070"/>
    </source>
</evidence>
<dbReference type="Proteomes" id="UP000001070">
    <property type="component" value="Unassembled WGS sequence"/>
</dbReference>
<dbReference type="STRING" id="7222.B4J5K5"/>
<evidence type="ECO:0000313" key="3">
    <source>
        <dbReference type="EMBL" id="EDW00768.1"/>
    </source>
</evidence>
<accession>B4J5K5</accession>
<evidence type="ECO:0000256" key="2">
    <source>
        <dbReference type="SAM" id="SignalP"/>
    </source>
</evidence>
<dbReference type="AlphaFoldDB" id="B4J5K5"/>